<dbReference type="SMART" id="SM00848">
    <property type="entry name" value="Inhibitor_I29"/>
    <property type="match status" value="1"/>
</dbReference>
<sequence>MKSKHELIFLPTLLAVHFLLTLKLAYFLNPCTGQHYFFEEIKEVLNSTTDSDDLEAERRNHTDKKDPFISFENATLMQDDEPQGSFIDSIKFPDFYHAQGIISLPYDGIIEPFEAWFAGRHQMSRIDYYYGMDKTYQRGDLKPYGVLVKFVPAHWTKGKDLDKNSQTCWYRPGFRWSPERAQSVYIGDEIHSGFPVYKLQRKATVYKKENTYTLYITKEKPHKPVRYIMHGYDTLLHSFYDHYIVDYMSFHEWKFNFDVMKIPKGEFSCLKKIDKLKSRYHFNPMGEFMHENFEDSEVDNMFEAFKRRHGKYYEDPLEHEHRKHIFRHNMRFINSRNRAALNFTLEPNELSDVTDEEFEMYKGLLIDPSGGDEALKKQEIPEARLSIPPVPLPSSLDWRDYGAVTPSKAQGLCGSCWTFSSTGPIEGAYAIQTGKLIDISEQQLMDCSWGFGNSGCRGGFSWKALVWARNHGVASSHSYGRYLAQEGYCHCAEEDDCEVVKFKRLVTVKKLDEKALIQGLAKFGPASIAISVGRKSLKFYSSGVYDDPECSEKTNHGVVLVGYGEENGKPYWIVKNSWGKFWGEEGFVKIARRNNLCGVLTNEPIFVSLNSSDVDDSKGDYPFLRMKKESFVDVEKKLNVTSLKLSPFDYKRSKIGYDESSGEDIGNNWDYTQF</sequence>
<dbReference type="Gene3D" id="3.90.70.10">
    <property type="entry name" value="Cysteine proteinases"/>
    <property type="match status" value="1"/>
</dbReference>
<name>A0AAD9VHE5_ACRCE</name>
<feature type="domain" description="Peptidase C1A papain C-terminal" evidence="7">
    <location>
        <begin position="392"/>
        <end position="608"/>
    </location>
</feature>
<dbReference type="PROSITE" id="PS00639">
    <property type="entry name" value="THIOL_PROTEASE_HIS"/>
    <property type="match status" value="1"/>
</dbReference>
<dbReference type="CDD" id="cd02248">
    <property type="entry name" value="Peptidase_C1A"/>
    <property type="match status" value="1"/>
</dbReference>
<dbReference type="PROSITE" id="PS00640">
    <property type="entry name" value="THIOL_PROTEASE_ASN"/>
    <property type="match status" value="1"/>
</dbReference>
<keyword evidence="6" id="KW-1015">Disulfide bond</keyword>
<accession>A0AAD9VHE5</accession>
<dbReference type="Proteomes" id="UP001249851">
    <property type="component" value="Unassembled WGS sequence"/>
</dbReference>
<comment type="caution">
    <text evidence="9">The sequence shown here is derived from an EMBL/GenBank/DDBJ whole genome shotgun (WGS) entry which is preliminary data.</text>
</comment>
<evidence type="ECO:0000313" key="9">
    <source>
        <dbReference type="EMBL" id="KAK2574651.1"/>
    </source>
</evidence>
<dbReference type="InterPro" id="IPR025661">
    <property type="entry name" value="Pept_asp_AS"/>
</dbReference>
<dbReference type="EMBL" id="JARQWQ010000001">
    <property type="protein sequence ID" value="KAK2574651.1"/>
    <property type="molecule type" value="Genomic_DNA"/>
</dbReference>
<dbReference type="Pfam" id="PF08246">
    <property type="entry name" value="Inhibitor_I29"/>
    <property type="match status" value="1"/>
</dbReference>
<keyword evidence="4" id="KW-0788">Thiol protease</keyword>
<proteinExistence type="inferred from homology"/>
<dbReference type="AlphaFoldDB" id="A0AAD9VHE5"/>
<evidence type="ECO:0000256" key="2">
    <source>
        <dbReference type="ARBA" id="ARBA00022670"/>
    </source>
</evidence>
<dbReference type="Pfam" id="PF00112">
    <property type="entry name" value="Peptidase_C1"/>
    <property type="match status" value="1"/>
</dbReference>
<keyword evidence="5" id="KW-0865">Zymogen</keyword>
<reference evidence="9" key="1">
    <citation type="journal article" date="2023" name="G3 (Bethesda)">
        <title>Whole genome assembly and annotation of the endangered Caribbean coral Acropora cervicornis.</title>
        <authorList>
            <person name="Selwyn J.D."/>
            <person name="Vollmer S.V."/>
        </authorList>
    </citation>
    <scope>NUCLEOTIDE SEQUENCE</scope>
    <source>
        <strain evidence="9">K2</strain>
    </source>
</reference>
<dbReference type="SUPFAM" id="SSF54001">
    <property type="entry name" value="Cysteine proteinases"/>
    <property type="match status" value="1"/>
</dbReference>
<reference evidence="9" key="2">
    <citation type="journal article" date="2023" name="Science">
        <title>Genomic signatures of disease resistance in endangered staghorn corals.</title>
        <authorList>
            <person name="Vollmer S.V."/>
            <person name="Selwyn J.D."/>
            <person name="Despard B.A."/>
            <person name="Roesel C.L."/>
        </authorList>
    </citation>
    <scope>NUCLEOTIDE SEQUENCE</scope>
    <source>
        <strain evidence="9">K2</strain>
    </source>
</reference>
<evidence type="ECO:0000259" key="8">
    <source>
        <dbReference type="SMART" id="SM00848"/>
    </source>
</evidence>
<dbReference type="GO" id="GO:0008234">
    <property type="term" value="F:cysteine-type peptidase activity"/>
    <property type="evidence" value="ECO:0007669"/>
    <property type="project" value="UniProtKB-KW"/>
</dbReference>
<dbReference type="InterPro" id="IPR000169">
    <property type="entry name" value="Pept_cys_AS"/>
</dbReference>
<evidence type="ECO:0000256" key="5">
    <source>
        <dbReference type="ARBA" id="ARBA00023145"/>
    </source>
</evidence>
<keyword evidence="3" id="KW-0378">Hydrolase</keyword>
<evidence type="ECO:0000256" key="6">
    <source>
        <dbReference type="ARBA" id="ARBA00023157"/>
    </source>
</evidence>
<comment type="similarity">
    <text evidence="1">Belongs to the peptidase C1 family.</text>
</comment>
<dbReference type="PANTHER" id="PTHR12411">
    <property type="entry name" value="CYSTEINE PROTEASE FAMILY C1-RELATED"/>
    <property type="match status" value="1"/>
</dbReference>
<dbReference type="InterPro" id="IPR013128">
    <property type="entry name" value="Peptidase_C1A"/>
</dbReference>
<dbReference type="InterPro" id="IPR025660">
    <property type="entry name" value="Pept_his_AS"/>
</dbReference>
<dbReference type="PROSITE" id="PS00139">
    <property type="entry name" value="THIOL_PROTEASE_CYS"/>
    <property type="match status" value="1"/>
</dbReference>
<dbReference type="GO" id="GO:0006508">
    <property type="term" value="P:proteolysis"/>
    <property type="evidence" value="ECO:0007669"/>
    <property type="project" value="UniProtKB-KW"/>
</dbReference>
<evidence type="ECO:0000256" key="1">
    <source>
        <dbReference type="ARBA" id="ARBA00008455"/>
    </source>
</evidence>
<dbReference type="FunFam" id="3.90.70.10:FF:000332">
    <property type="entry name" value="Cathepsin L1"/>
    <property type="match status" value="1"/>
</dbReference>
<evidence type="ECO:0000256" key="3">
    <source>
        <dbReference type="ARBA" id="ARBA00022801"/>
    </source>
</evidence>
<dbReference type="InterPro" id="IPR013201">
    <property type="entry name" value="Prot_inhib_I29"/>
</dbReference>
<dbReference type="PRINTS" id="PR00705">
    <property type="entry name" value="PAPAIN"/>
</dbReference>
<evidence type="ECO:0000256" key="4">
    <source>
        <dbReference type="ARBA" id="ARBA00022807"/>
    </source>
</evidence>
<keyword evidence="2" id="KW-0645">Protease</keyword>
<dbReference type="InterPro" id="IPR039417">
    <property type="entry name" value="Peptidase_C1A_papain-like"/>
</dbReference>
<organism evidence="9 10">
    <name type="scientific">Acropora cervicornis</name>
    <name type="common">Staghorn coral</name>
    <dbReference type="NCBI Taxonomy" id="6130"/>
    <lineage>
        <taxon>Eukaryota</taxon>
        <taxon>Metazoa</taxon>
        <taxon>Cnidaria</taxon>
        <taxon>Anthozoa</taxon>
        <taxon>Hexacorallia</taxon>
        <taxon>Scleractinia</taxon>
        <taxon>Astrocoeniina</taxon>
        <taxon>Acroporidae</taxon>
        <taxon>Acropora</taxon>
    </lineage>
</organism>
<dbReference type="InterPro" id="IPR000668">
    <property type="entry name" value="Peptidase_C1A_C"/>
</dbReference>
<dbReference type="InterPro" id="IPR038765">
    <property type="entry name" value="Papain-like_cys_pep_sf"/>
</dbReference>
<evidence type="ECO:0000259" key="7">
    <source>
        <dbReference type="SMART" id="SM00645"/>
    </source>
</evidence>
<gene>
    <name evidence="9" type="ORF">P5673_000850</name>
</gene>
<feature type="domain" description="Cathepsin propeptide inhibitor" evidence="8">
    <location>
        <begin position="302"/>
        <end position="358"/>
    </location>
</feature>
<dbReference type="SMART" id="SM00645">
    <property type="entry name" value="Pept_C1"/>
    <property type="match status" value="1"/>
</dbReference>
<keyword evidence="10" id="KW-1185">Reference proteome</keyword>
<protein>
    <submittedName>
        <fullName evidence="9">Counting factor associated protein D</fullName>
    </submittedName>
</protein>
<evidence type="ECO:0000313" key="10">
    <source>
        <dbReference type="Proteomes" id="UP001249851"/>
    </source>
</evidence>